<gene>
    <name evidence="2" type="ORF">H9Q72_013067</name>
</gene>
<accession>A0A9P7HMG8</accession>
<proteinExistence type="predicted"/>
<evidence type="ECO:0000256" key="1">
    <source>
        <dbReference type="SAM" id="MobiDB-lite"/>
    </source>
</evidence>
<name>A0A9P7HMG8_9HYPO</name>
<organism evidence="2 3">
    <name type="scientific">Fusarium xylarioides</name>
    <dbReference type="NCBI Taxonomy" id="221167"/>
    <lineage>
        <taxon>Eukaryota</taxon>
        <taxon>Fungi</taxon>
        <taxon>Dikarya</taxon>
        <taxon>Ascomycota</taxon>
        <taxon>Pezizomycotina</taxon>
        <taxon>Sordariomycetes</taxon>
        <taxon>Hypocreomycetidae</taxon>
        <taxon>Hypocreales</taxon>
        <taxon>Nectriaceae</taxon>
        <taxon>Fusarium</taxon>
        <taxon>Fusarium fujikuroi species complex</taxon>
    </lineage>
</organism>
<reference evidence="2" key="1">
    <citation type="journal article" date="2020" name="bioRxiv">
        <title>Historical genomics reveals the evolutionary mechanisms behind multiple outbreaks of the host-specific coffee wilt pathogen Fusarium xylarioides.</title>
        <authorList>
            <person name="Peck D."/>
            <person name="Nowell R.W."/>
            <person name="Flood J."/>
            <person name="Ryan M.J."/>
            <person name="Barraclough T.G."/>
        </authorList>
    </citation>
    <scope>NUCLEOTIDE SEQUENCE</scope>
    <source>
        <strain evidence="2">IMI 127659i</strain>
    </source>
</reference>
<dbReference type="OrthoDB" id="5102578at2759"/>
<sequence length="237" mass="26916">MPSADYNLKCRDFSSEVSKGDRQWREVQVWRILSSFEEAKAVMSPPAIRILYNYLRVGDWIDDATVPSSHPAYRSIVGRKRRGLCHPYYYYPYFFVLQAIYPATSGLKKICRSFLQFWGVHITPKEAFYPRLENPRREYALIMGRHPRDDSVGKAASPATPTTTKQSSMVSAQSSTVTSQQSSDQQVTNTAAAAQPEAPSSSNSLNNYEEQLTTIRGDFERRLSEFQNQLHKDAIGS</sequence>
<evidence type="ECO:0000313" key="3">
    <source>
        <dbReference type="Proteomes" id="UP000750502"/>
    </source>
</evidence>
<feature type="region of interest" description="Disordered" evidence="1">
    <location>
        <begin position="147"/>
        <end position="212"/>
    </location>
</feature>
<comment type="caution">
    <text evidence="2">The sequence shown here is derived from an EMBL/GenBank/DDBJ whole genome shotgun (WGS) entry which is preliminary data.</text>
</comment>
<keyword evidence="3" id="KW-1185">Reference proteome</keyword>
<evidence type="ECO:0000313" key="2">
    <source>
        <dbReference type="EMBL" id="KAG5758803.1"/>
    </source>
</evidence>
<dbReference type="EMBL" id="JADFTT010000756">
    <property type="protein sequence ID" value="KAG5758803.1"/>
    <property type="molecule type" value="Genomic_DNA"/>
</dbReference>
<dbReference type="AlphaFoldDB" id="A0A9P7HMG8"/>
<reference evidence="2" key="2">
    <citation type="submission" date="2020-10" db="EMBL/GenBank/DDBJ databases">
        <authorList>
            <person name="Peck L.D."/>
            <person name="Nowell R.W."/>
            <person name="Flood J."/>
            <person name="Ryan M.J."/>
            <person name="Barraclough T.G."/>
        </authorList>
    </citation>
    <scope>NUCLEOTIDE SEQUENCE</scope>
    <source>
        <strain evidence="2">IMI 127659i</strain>
    </source>
</reference>
<protein>
    <submittedName>
        <fullName evidence="2">Uncharacterized protein</fullName>
    </submittedName>
</protein>
<feature type="compositionally biased region" description="Low complexity" evidence="1">
    <location>
        <begin position="154"/>
        <end position="204"/>
    </location>
</feature>
<dbReference type="Proteomes" id="UP000750502">
    <property type="component" value="Unassembled WGS sequence"/>
</dbReference>